<dbReference type="Gene3D" id="1.10.10.10">
    <property type="entry name" value="Winged helix-like DNA-binding domain superfamily/Winged helix DNA-binding domain"/>
    <property type="match status" value="1"/>
</dbReference>
<dbReference type="InterPro" id="IPR015797">
    <property type="entry name" value="NUDIX_hydrolase-like_dom_sf"/>
</dbReference>
<dbReference type="InterPro" id="IPR020084">
    <property type="entry name" value="NUDIX_hydrolase_CS"/>
</dbReference>
<dbReference type="InterPro" id="IPR036388">
    <property type="entry name" value="WH-like_DNA-bd_sf"/>
</dbReference>
<feature type="domain" description="Nudix hydrolase" evidence="4">
    <location>
        <begin position="8"/>
        <end position="143"/>
    </location>
</feature>
<evidence type="ECO:0000313" key="5">
    <source>
        <dbReference type="EMBL" id="BBP02133.1"/>
    </source>
</evidence>
<dbReference type="PROSITE" id="PS00893">
    <property type="entry name" value="NUDIX_BOX"/>
    <property type="match status" value="1"/>
</dbReference>
<dbReference type="SUPFAM" id="SSF55811">
    <property type="entry name" value="Nudix"/>
    <property type="match status" value="1"/>
</dbReference>
<organism evidence="5 6">
    <name type="scientific">Sulfuriferula nivalis</name>
    <dbReference type="NCBI Taxonomy" id="2675298"/>
    <lineage>
        <taxon>Bacteria</taxon>
        <taxon>Pseudomonadati</taxon>
        <taxon>Pseudomonadota</taxon>
        <taxon>Betaproteobacteria</taxon>
        <taxon>Nitrosomonadales</taxon>
        <taxon>Sulfuricellaceae</taxon>
        <taxon>Sulfuriferula</taxon>
    </lineage>
</organism>
<dbReference type="CDD" id="cd18873">
    <property type="entry name" value="NUDIX_NadM_like"/>
    <property type="match status" value="1"/>
</dbReference>
<dbReference type="PANTHER" id="PTHR43736">
    <property type="entry name" value="ADP-RIBOSE PYROPHOSPHATASE"/>
    <property type="match status" value="1"/>
</dbReference>
<evidence type="ECO:0000256" key="1">
    <source>
        <dbReference type="ARBA" id="ARBA00001946"/>
    </source>
</evidence>
<comment type="similarity">
    <text evidence="3">Belongs to the Nudix hydrolase family.</text>
</comment>
<protein>
    <submittedName>
        <fullName evidence="5">NUDIX hydrolase</fullName>
    </submittedName>
</protein>
<name>A0A809SAP2_9PROT</name>
<dbReference type="Pfam" id="PF00293">
    <property type="entry name" value="NUDIX"/>
    <property type="match status" value="1"/>
</dbReference>
<evidence type="ECO:0000256" key="2">
    <source>
        <dbReference type="ARBA" id="ARBA00022801"/>
    </source>
</evidence>
<evidence type="ECO:0000256" key="3">
    <source>
        <dbReference type="RuleBase" id="RU003476"/>
    </source>
</evidence>
<dbReference type="KEGG" id="sniv:SFSGTM_28410"/>
<dbReference type="Gene3D" id="3.90.79.10">
    <property type="entry name" value="Nucleoside Triphosphate Pyrophosphohydrolase"/>
    <property type="match status" value="1"/>
</dbReference>
<dbReference type="InterPro" id="IPR054105">
    <property type="entry name" value="WHD_NrtR"/>
</dbReference>
<reference evidence="6" key="1">
    <citation type="submission" date="2019-11" db="EMBL/GenBank/DDBJ databases">
        <title>Isolation and characterization of a novel species in the genus Sulfuriferula.</title>
        <authorList>
            <person name="Mochizuki J."/>
            <person name="Kojima H."/>
            <person name="Fukui M."/>
        </authorList>
    </citation>
    <scope>NUCLEOTIDE SEQUENCE [LARGE SCALE GENOMIC DNA]</scope>
    <source>
        <strain evidence="6">SGTM</strain>
    </source>
</reference>
<comment type="cofactor">
    <cofactor evidence="1">
        <name>Mg(2+)</name>
        <dbReference type="ChEBI" id="CHEBI:18420"/>
    </cofactor>
</comment>
<keyword evidence="2 3" id="KW-0378">Hydrolase</keyword>
<dbReference type="GO" id="GO:0016787">
    <property type="term" value="F:hydrolase activity"/>
    <property type="evidence" value="ECO:0007669"/>
    <property type="project" value="UniProtKB-KW"/>
</dbReference>
<keyword evidence="6" id="KW-1185">Reference proteome</keyword>
<proteinExistence type="inferred from homology"/>
<evidence type="ECO:0000313" key="6">
    <source>
        <dbReference type="Proteomes" id="UP000463939"/>
    </source>
</evidence>
<dbReference type="InterPro" id="IPR000086">
    <property type="entry name" value="NUDIX_hydrolase_dom"/>
</dbReference>
<dbReference type="RefSeq" id="WP_162085808.1">
    <property type="nucleotide sequence ID" value="NZ_AP021881.1"/>
</dbReference>
<dbReference type="PRINTS" id="PR00502">
    <property type="entry name" value="NUDIXFAMILY"/>
</dbReference>
<evidence type="ECO:0000259" key="4">
    <source>
        <dbReference type="PROSITE" id="PS51462"/>
    </source>
</evidence>
<dbReference type="PROSITE" id="PS51462">
    <property type="entry name" value="NUDIX"/>
    <property type="match status" value="1"/>
</dbReference>
<accession>A0A809SAP2</accession>
<dbReference type="AlphaFoldDB" id="A0A809SAP2"/>
<dbReference type="InterPro" id="IPR020476">
    <property type="entry name" value="Nudix_hydrolase"/>
</dbReference>
<dbReference type="InterPro" id="IPR036390">
    <property type="entry name" value="WH_DNA-bd_sf"/>
</dbReference>
<dbReference type="SUPFAM" id="SSF46785">
    <property type="entry name" value="Winged helix' DNA-binding domain"/>
    <property type="match status" value="1"/>
</dbReference>
<dbReference type="PANTHER" id="PTHR43736:SF4">
    <property type="entry name" value="SLR1690 PROTEIN"/>
    <property type="match status" value="1"/>
</dbReference>
<dbReference type="EMBL" id="AP021881">
    <property type="protein sequence ID" value="BBP02133.1"/>
    <property type="molecule type" value="Genomic_DNA"/>
</dbReference>
<gene>
    <name evidence="5" type="ORF">SFSGTM_28410</name>
</gene>
<sequence length="223" mass="24919">MAPYCYEYPHPAVTTDIALFTLRDDQLSILLIRRRADPFQGSWALPGGFVDPDECLEDCALRELAEETGITGVYLEQLYTFGKPGRDPRERIISVAYYALAPYEALAPVAGSDAAEVAWFTLDALPALAFDHADVIQLAQQRLRAKLDYSTVAFGLVESTFTLGELQKVYEIIRGEALDKRNFRKHILSLGVLAETGEERCNGKHRPAKLYRLAHPGAVQYIK</sequence>
<dbReference type="Pfam" id="PF21906">
    <property type="entry name" value="WHD_NrtR"/>
    <property type="match status" value="1"/>
</dbReference>
<dbReference type="Proteomes" id="UP000463939">
    <property type="component" value="Chromosome"/>
</dbReference>